<accession>I1YKK0</accession>
<dbReference type="InterPro" id="IPR036761">
    <property type="entry name" value="TTHA0802/YceI-like_sf"/>
</dbReference>
<dbReference type="EMBL" id="CP003380">
    <property type="protein sequence ID" value="AFJ03443.1"/>
    <property type="molecule type" value="Genomic_DNA"/>
</dbReference>
<sequence length="195" mass="21208" precursor="true">MPKKLLTILTSTLWLLLSQAVMAEMTLDAANSHLYFTSIKNNQVAENHHFTALSGSVNATGEAQVTIDLSSVETLIPIRNERMREILFQVQSMPTAEITTQIDMAAINAMQLGERTRMTLPLEISLQGHSVTMDADLQVVKTQANSVLATTIRPILVKAADFGLENGIKALQKVAGLDAIGLSVPVYATLVFETE</sequence>
<dbReference type="HOGENOM" id="CLU_102556_0_0_6"/>
<evidence type="ECO:0000259" key="2">
    <source>
        <dbReference type="SMART" id="SM00867"/>
    </source>
</evidence>
<evidence type="ECO:0000313" key="4">
    <source>
        <dbReference type="Proteomes" id="UP000009145"/>
    </source>
</evidence>
<keyword evidence="1" id="KW-0732">Signal</keyword>
<dbReference type="Gene3D" id="2.40.128.110">
    <property type="entry name" value="Lipid/polyisoprenoid-binding, YceI-like"/>
    <property type="match status" value="1"/>
</dbReference>
<dbReference type="eggNOG" id="COG2353">
    <property type="taxonomic scope" value="Bacteria"/>
</dbReference>
<dbReference type="Proteomes" id="UP000009145">
    <property type="component" value="Chromosome"/>
</dbReference>
<feature type="chain" id="PRO_5003654539" description="Lipid/polyisoprenoid-binding YceI-like domain-containing protein" evidence="1">
    <location>
        <begin position="24"/>
        <end position="195"/>
    </location>
</feature>
<name>I1YKK0_METFJ</name>
<dbReference type="InterPro" id="IPR027016">
    <property type="entry name" value="UCP029811"/>
</dbReference>
<feature type="domain" description="Lipid/polyisoprenoid-binding YceI-like" evidence="2">
    <location>
        <begin position="24"/>
        <end position="193"/>
    </location>
</feature>
<evidence type="ECO:0000256" key="1">
    <source>
        <dbReference type="SAM" id="SignalP"/>
    </source>
</evidence>
<protein>
    <recommendedName>
        <fullName evidence="2">Lipid/polyisoprenoid-binding YceI-like domain-containing protein</fullName>
    </recommendedName>
</protein>
<dbReference type="Pfam" id="PF04264">
    <property type="entry name" value="YceI"/>
    <property type="match status" value="1"/>
</dbReference>
<organism evidence="3 4">
    <name type="scientific">Methylophaga frappieri (strain ATCC BAA-2434 / DSM 25690 / JAM7)</name>
    <dbReference type="NCBI Taxonomy" id="754477"/>
    <lineage>
        <taxon>Bacteria</taxon>
        <taxon>Pseudomonadati</taxon>
        <taxon>Pseudomonadota</taxon>
        <taxon>Gammaproteobacteria</taxon>
        <taxon>Thiotrichales</taxon>
        <taxon>Piscirickettsiaceae</taxon>
        <taxon>Methylophaga</taxon>
    </lineage>
</organism>
<evidence type="ECO:0000313" key="3">
    <source>
        <dbReference type="EMBL" id="AFJ03443.1"/>
    </source>
</evidence>
<dbReference type="SUPFAM" id="SSF101874">
    <property type="entry name" value="YceI-like"/>
    <property type="match status" value="1"/>
</dbReference>
<dbReference type="AlphaFoldDB" id="I1YKK0"/>
<proteinExistence type="predicted"/>
<gene>
    <name evidence="3" type="ordered locus">Q7C_2309</name>
</gene>
<dbReference type="PIRSF" id="PIRSF029811">
    <property type="entry name" value="UCP029811"/>
    <property type="match status" value="1"/>
</dbReference>
<dbReference type="KEGG" id="mec:Q7C_2309"/>
<reference evidence="3 4" key="1">
    <citation type="journal article" date="2012" name="J. Bacteriol.">
        <title>Complete genome sequences of Methylophaga sp. strain JAM1 and Methylophaga sp. strain JAM7.</title>
        <authorList>
            <person name="Villeneuve C."/>
            <person name="Martineau C."/>
            <person name="Mauffrey F."/>
            <person name="Villemur R."/>
        </authorList>
    </citation>
    <scope>NUCLEOTIDE SEQUENCE [LARGE SCALE GENOMIC DNA]</scope>
    <source>
        <strain evidence="3 4">JAM7</strain>
    </source>
</reference>
<feature type="signal peptide" evidence="1">
    <location>
        <begin position="1"/>
        <end position="23"/>
    </location>
</feature>
<dbReference type="SMART" id="SM00867">
    <property type="entry name" value="YceI"/>
    <property type="match status" value="1"/>
</dbReference>
<dbReference type="STRING" id="754477.Q7C_2309"/>
<dbReference type="InterPro" id="IPR007372">
    <property type="entry name" value="Lipid/polyisoprenoid-bd_YceI"/>
</dbReference>
<dbReference type="PATRIC" id="fig|754477.3.peg.2276"/>
<keyword evidence="4" id="KW-1185">Reference proteome</keyword>